<feature type="domain" description="ATPase BadF/BadG/BcrA/BcrD type" evidence="2">
    <location>
        <begin position="87"/>
        <end position="319"/>
    </location>
</feature>
<dbReference type="InterPro" id="IPR002731">
    <property type="entry name" value="ATPase_BadF"/>
</dbReference>
<protein>
    <recommendedName>
        <fullName evidence="2">ATPase BadF/BadG/BcrA/BcrD type domain-containing protein</fullName>
    </recommendedName>
</protein>
<dbReference type="Proteomes" id="UP000196655">
    <property type="component" value="Unassembled WGS sequence"/>
</dbReference>
<dbReference type="PANTHER" id="PTHR43190">
    <property type="entry name" value="N-ACETYL-D-GLUCOSAMINE KINASE"/>
    <property type="match status" value="1"/>
</dbReference>
<comment type="caution">
    <text evidence="3">The sequence shown here is derived from an EMBL/GenBank/DDBJ whole genome shotgun (WGS) entry which is preliminary data.</text>
</comment>
<dbReference type="CDD" id="cd24082">
    <property type="entry name" value="ASKHA_NBD_GspK-like"/>
    <property type="match status" value="1"/>
</dbReference>
<dbReference type="SUPFAM" id="SSF53067">
    <property type="entry name" value="Actin-like ATPase domain"/>
    <property type="match status" value="2"/>
</dbReference>
<accession>A0A211ZP95</accession>
<dbReference type="Gene3D" id="3.30.420.40">
    <property type="match status" value="2"/>
</dbReference>
<evidence type="ECO:0000256" key="1">
    <source>
        <dbReference type="SAM" id="MobiDB-lite"/>
    </source>
</evidence>
<reference evidence="4" key="1">
    <citation type="submission" date="2017-05" db="EMBL/GenBank/DDBJ databases">
        <authorList>
            <person name="Macchi M."/>
            <person name="Festa S."/>
            <person name="Coppotelli B.M."/>
            <person name="Morelli I.S."/>
        </authorList>
    </citation>
    <scope>NUCLEOTIDE SEQUENCE [LARGE SCALE GENOMIC DNA]</scope>
    <source>
        <strain evidence="4">I</strain>
    </source>
</reference>
<feature type="region of interest" description="Disordered" evidence="1">
    <location>
        <begin position="1"/>
        <end position="37"/>
    </location>
</feature>
<dbReference type="Pfam" id="PF01869">
    <property type="entry name" value="BcrAD_BadFG"/>
    <property type="match status" value="1"/>
</dbReference>
<keyword evidence="4" id="KW-1185">Reference proteome</keyword>
<evidence type="ECO:0000313" key="3">
    <source>
        <dbReference type="EMBL" id="OWJ67006.1"/>
    </source>
</evidence>
<organism evidence="3 4">
    <name type="scientific">Inquilinus limosus</name>
    <dbReference type="NCBI Taxonomy" id="171674"/>
    <lineage>
        <taxon>Bacteria</taxon>
        <taxon>Pseudomonadati</taxon>
        <taxon>Pseudomonadota</taxon>
        <taxon>Alphaproteobacteria</taxon>
        <taxon>Rhodospirillales</taxon>
        <taxon>Rhodospirillaceae</taxon>
        <taxon>Inquilinus</taxon>
    </lineage>
</organism>
<dbReference type="STRING" id="1122125.GCA_000423185_00086"/>
<name>A0A211ZP95_9PROT</name>
<dbReference type="PANTHER" id="PTHR43190:SF3">
    <property type="entry name" value="N-ACETYL-D-GLUCOSAMINE KINASE"/>
    <property type="match status" value="1"/>
</dbReference>
<dbReference type="InterPro" id="IPR052519">
    <property type="entry name" value="Euk-type_GlcNAc_Kinase"/>
</dbReference>
<gene>
    <name evidence="3" type="ORF">BWR60_11915</name>
</gene>
<dbReference type="InterPro" id="IPR043129">
    <property type="entry name" value="ATPase_NBD"/>
</dbReference>
<proteinExistence type="predicted"/>
<dbReference type="EMBL" id="NHON01000017">
    <property type="protein sequence ID" value="OWJ67006.1"/>
    <property type="molecule type" value="Genomic_DNA"/>
</dbReference>
<evidence type="ECO:0000259" key="2">
    <source>
        <dbReference type="Pfam" id="PF01869"/>
    </source>
</evidence>
<sequence length="377" mass="38547">MAPRSASKLSGAGPAATASVPVMAHSKRSKSWNNNPDIARGETPFAVARPQCEWYRPSGAMTLPARLASVPARQHFQDQGMAIRIHIGVDGGATGTRLRAVDPDGSVLGEGTAGPSSLTLGVDGAWAQIRAALAAAGIAEADHADAVIACGLAGTGRPDKRAEFRAKAPGFARLRLCSDAHATTLGAHAGQPGAAIALGTGTVGGALYADGTTRQVGGWGFPVGDEGSGAWLGLKALGEALQLLDGRDVDPPGGSALHQAMFETCGATPPDLLAWTYQAPSTKYATLAPIVVRLAGEGDPAAVRLMRWAGHEVDRLARSLDPEGTLPFCAGGSLAAPLRPYMDPAIVARLRPPMGDARDGAVLLARSLAPGEAWSDS</sequence>
<dbReference type="AlphaFoldDB" id="A0A211ZP95"/>
<evidence type="ECO:0000313" key="4">
    <source>
        <dbReference type="Proteomes" id="UP000196655"/>
    </source>
</evidence>